<evidence type="ECO:0000313" key="2">
    <source>
        <dbReference type="EMBL" id="PWK88907.1"/>
    </source>
</evidence>
<keyword evidence="1" id="KW-0732">Signal</keyword>
<gene>
    <name evidence="2" type="ORF">C8D88_102174</name>
</gene>
<name>A0A316I5Y4_9PSEU</name>
<accession>A0A316I5Y4</accession>
<feature type="signal peptide" evidence="1">
    <location>
        <begin position="1"/>
        <end position="28"/>
    </location>
</feature>
<feature type="chain" id="PRO_5016348743" evidence="1">
    <location>
        <begin position="29"/>
        <end position="317"/>
    </location>
</feature>
<dbReference type="RefSeq" id="WP_146231438.1">
    <property type="nucleotide sequence ID" value="NZ_QGHB01000002.1"/>
</dbReference>
<protein>
    <submittedName>
        <fullName evidence="2">Uncharacterized protein</fullName>
    </submittedName>
</protein>
<reference evidence="2 3" key="1">
    <citation type="submission" date="2018-05" db="EMBL/GenBank/DDBJ databases">
        <title>Genomic Encyclopedia of Type Strains, Phase IV (KMG-IV): sequencing the most valuable type-strain genomes for metagenomic binning, comparative biology and taxonomic classification.</title>
        <authorList>
            <person name="Goeker M."/>
        </authorList>
    </citation>
    <scope>NUCLEOTIDE SEQUENCE [LARGE SCALE GENOMIC DNA]</scope>
    <source>
        <strain evidence="2 3">DSM 45480</strain>
    </source>
</reference>
<organism evidence="2 3">
    <name type="scientific">Lentzea atacamensis</name>
    <dbReference type="NCBI Taxonomy" id="531938"/>
    <lineage>
        <taxon>Bacteria</taxon>
        <taxon>Bacillati</taxon>
        <taxon>Actinomycetota</taxon>
        <taxon>Actinomycetes</taxon>
        <taxon>Pseudonocardiales</taxon>
        <taxon>Pseudonocardiaceae</taxon>
        <taxon>Lentzea</taxon>
    </lineage>
</organism>
<dbReference type="Proteomes" id="UP000246005">
    <property type="component" value="Unassembled WGS sequence"/>
</dbReference>
<comment type="caution">
    <text evidence="2">The sequence shown here is derived from an EMBL/GenBank/DDBJ whole genome shotgun (WGS) entry which is preliminary data.</text>
</comment>
<evidence type="ECO:0000313" key="3">
    <source>
        <dbReference type="Proteomes" id="UP000246005"/>
    </source>
</evidence>
<evidence type="ECO:0000256" key="1">
    <source>
        <dbReference type="SAM" id="SignalP"/>
    </source>
</evidence>
<sequence>MVFTGGWRVLVGALVLSAGVVAPATASADPAFCDTWTESELPKPDGVGPSGVAGAAGVWAVGNGSFRWTSGSAVLVWKDGQLVDQLSFFRNVVYASDVNSSGVVILTGHTFPAASRWQAGVYTTLRGWQGEHGVQAIDVNERGDVLGESDGKPVVWPAGSADARLVPGTDASWSAIGIADDGTVLASSNTGTYWLGASGPVQLGAGTDVEVRAVRGSYAAGRSGQQIVRWDLHGRESGPFAGAVDALSVNSHGHLLGTVDNGTTTGATALWPDLDQQVGVDSGARFGVITDEGDLYGTRVLEPSSSYPVVLKCVRGA</sequence>
<dbReference type="AlphaFoldDB" id="A0A316I5Y4"/>
<dbReference type="EMBL" id="QGHB01000002">
    <property type="protein sequence ID" value="PWK88907.1"/>
    <property type="molecule type" value="Genomic_DNA"/>
</dbReference>
<proteinExistence type="predicted"/>